<dbReference type="Proteomes" id="UP000318801">
    <property type="component" value="Unassembled WGS sequence"/>
</dbReference>
<dbReference type="AlphaFoldDB" id="A0A506U055"/>
<dbReference type="Pfam" id="PF10387">
    <property type="entry name" value="DUF2442"/>
    <property type="match status" value="1"/>
</dbReference>
<dbReference type="GO" id="GO:0003677">
    <property type="term" value="F:DNA binding"/>
    <property type="evidence" value="ECO:0007669"/>
    <property type="project" value="InterPro"/>
</dbReference>
<evidence type="ECO:0000313" key="1">
    <source>
        <dbReference type="EMBL" id="TPW26355.1"/>
    </source>
</evidence>
<reference evidence="1 2" key="1">
    <citation type="submission" date="2019-06" db="EMBL/GenBank/DDBJ databases">
        <authorList>
            <person name="Li M."/>
        </authorList>
    </citation>
    <scope>NUCLEOTIDE SEQUENCE [LARGE SCALE GENOMIC DNA]</scope>
    <source>
        <strain evidence="1 2">BGMRC2036</strain>
    </source>
</reference>
<dbReference type="InterPro" id="IPR010982">
    <property type="entry name" value="Lambda_DNA-bd_dom_sf"/>
</dbReference>
<dbReference type="RefSeq" id="WP_141151257.1">
    <property type="nucleotide sequence ID" value="NZ_VHLG01000032.1"/>
</dbReference>
<protein>
    <submittedName>
        <fullName evidence="1">DUF2442 domain-containing protein</fullName>
    </submittedName>
</protein>
<accession>A0A506U055</accession>
<proteinExistence type="predicted"/>
<dbReference type="EMBL" id="VHLG01000032">
    <property type="protein sequence ID" value="TPW26355.1"/>
    <property type="molecule type" value="Genomic_DNA"/>
</dbReference>
<dbReference type="SUPFAM" id="SSF143880">
    <property type="entry name" value="NE0471 N-terminal domain-like"/>
    <property type="match status" value="1"/>
</dbReference>
<organism evidence="1 2">
    <name type="scientific">Martelella alba</name>
    <dbReference type="NCBI Taxonomy" id="2590451"/>
    <lineage>
        <taxon>Bacteria</taxon>
        <taxon>Pseudomonadati</taxon>
        <taxon>Pseudomonadota</taxon>
        <taxon>Alphaproteobacteria</taxon>
        <taxon>Hyphomicrobiales</taxon>
        <taxon>Aurantimonadaceae</taxon>
        <taxon>Martelella</taxon>
    </lineage>
</organism>
<dbReference type="InterPro" id="IPR018841">
    <property type="entry name" value="DUF2442"/>
</dbReference>
<dbReference type="OrthoDB" id="8369051at2"/>
<dbReference type="Gene3D" id="3.30.2020.10">
    <property type="entry name" value="NE0471-like N-terminal domain"/>
    <property type="match status" value="1"/>
</dbReference>
<name>A0A506U055_9HYPH</name>
<gene>
    <name evidence="1" type="ORF">FJU08_22375</name>
</gene>
<comment type="caution">
    <text evidence="1">The sequence shown here is derived from an EMBL/GenBank/DDBJ whole genome shotgun (WGS) entry which is preliminary data.</text>
</comment>
<dbReference type="Gene3D" id="1.10.260.40">
    <property type="entry name" value="lambda repressor-like DNA-binding domains"/>
    <property type="match status" value="1"/>
</dbReference>
<keyword evidence="2" id="KW-1185">Reference proteome</keyword>
<dbReference type="InterPro" id="IPR036782">
    <property type="entry name" value="NE0471-like_N"/>
</dbReference>
<evidence type="ECO:0000313" key="2">
    <source>
        <dbReference type="Proteomes" id="UP000318801"/>
    </source>
</evidence>
<sequence>MRGTASTRDDDIIAVGKRLPRLERVEPREGRKLFVRFDDGTEKIVDLAPALESRRFYKPLRDDDALFRSFRISEYRNAIEWNDELDFSAMWLEALPPAEFSNADFCRAMKELGQTQEGMASALELSRRQVAYYAKDRPIPRHVSFAVRYLLEHNHRPGGEAS</sequence>
<dbReference type="SUPFAM" id="SSF47413">
    <property type="entry name" value="lambda repressor-like DNA-binding domains"/>
    <property type="match status" value="1"/>
</dbReference>